<feature type="domain" description="7 transmembrane helices usually fused to an inactive transglutaminase" evidence="3">
    <location>
        <begin position="265"/>
        <end position="510"/>
    </location>
</feature>
<evidence type="ECO:0000256" key="1">
    <source>
        <dbReference type="SAM" id="Phobius"/>
    </source>
</evidence>
<sequence>MNAKVQLRILIVILMAVGLGTALIKHYQIGYPLIPKQQIPIWTIEAKVNFFATGDPVKVKFAVPGEQNNFGILEEAGSSHDYGFIPAGDLSGSDGFYRYVTWSISEATGLQELYYRVDIYQKKNFELLDLESPPLNPSKKYEEDPLAIAAEELVKSAQYHSADAVTYVGQVIQLLNNEADQNVQTLLSATRTDLDRTRLLNTLIIKGGYESHLIRALLLAETSTKQALQPMVVLIEDGQRYLFNWGTPQPQQQMNLLAWQRGGPSLIEIEGGRNATVEFSVIKQALPASFVLEQASRQREKKLMDFSLTSLSVEQQDSYRLLLTIPFGALIVVILRNIIGIRTTGTFMPILLAMAFLRTNLGPGILLFIIVVSAGLTVRAYLTKLDLLLVPRISAVVVVVIGIMVSFGIFGSKFDLDILRSVTLFPTIILAWTVERLSVLWEEDGPKEVGIQTLGSLTVAILAYLAMGNPILRYQVFIFPELILVALAIILALGQYSGYRLSELLRFAPLVKTNQEDGK</sequence>
<keyword evidence="5" id="KW-1185">Reference proteome</keyword>
<accession>A0A6C2UJ03</accession>
<feature type="transmembrane region" description="Helical" evidence="1">
    <location>
        <begin position="7"/>
        <end position="27"/>
    </location>
</feature>
<evidence type="ECO:0000259" key="2">
    <source>
        <dbReference type="Pfam" id="PF14400"/>
    </source>
</evidence>
<dbReference type="EMBL" id="CAAHFH010000001">
    <property type="protein sequence ID" value="VGO20202.1"/>
    <property type="molecule type" value="Genomic_DNA"/>
</dbReference>
<feature type="transmembrane region" description="Helical" evidence="1">
    <location>
        <begin position="360"/>
        <end position="382"/>
    </location>
</feature>
<keyword evidence="1" id="KW-0812">Transmembrane</keyword>
<feature type="transmembrane region" description="Helical" evidence="1">
    <location>
        <begin position="449"/>
        <end position="467"/>
    </location>
</feature>
<keyword evidence="1" id="KW-1133">Transmembrane helix</keyword>
<dbReference type="RefSeq" id="WP_136061640.1">
    <property type="nucleotide sequence ID" value="NZ_CAAHFH010000001.1"/>
</dbReference>
<feature type="transmembrane region" description="Helical" evidence="1">
    <location>
        <begin position="474"/>
        <end position="496"/>
    </location>
</feature>
<evidence type="ECO:0000259" key="3">
    <source>
        <dbReference type="Pfam" id="PF14402"/>
    </source>
</evidence>
<dbReference type="InterPro" id="IPR025838">
    <property type="entry name" value="Transglut_i_TM"/>
</dbReference>
<dbReference type="Proteomes" id="UP000346198">
    <property type="component" value="Unassembled WGS sequence"/>
</dbReference>
<proteinExistence type="predicted"/>
<dbReference type="Pfam" id="PF14402">
    <property type="entry name" value="7TM_transglut"/>
    <property type="match status" value="1"/>
</dbReference>
<evidence type="ECO:0008006" key="6">
    <source>
        <dbReference type="Google" id="ProtNLM"/>
    </source>
</evidence>
<reference evidence="4 5" key="1">
    <citation type="submission" date="2019-04" db="EMBL/GenBank/DDBJ databases">
        <authorList>
            <person name="Van Vliet M D."/>
        </authorList>
    </citation>
    <scope>NUCLEOTIDE SEQUENCE [LARGE SCALE GENOMIC DNA]</scope>
    <source>
        <strain evidence="4 5">F21</strain>
    </source>
</reference>
<feature type="transmembrane region" description="Helical" evidence="1">
    <location>
        <begin position="388"/>
        <end position="411"/>
    </location>
</feature>
<dbReference type="AlphaFoldDB" id="A0A6C2UJ03"/>
<feature type="transmembrane region" description="Helical" evidence="1">
    <location>
        <begin position="319"/>
        <end position="339"/>
    </location>
</feature>
<gene>
    <name evidence="4" type="ORF">SCARR_02263</name>
</gene>
<feature type="transmembrane region" description="Helical" evidence="1">
    <location>
        <begin position="418"/>
        <end position="434"/>
    </location>
</feature>
<name>A0A6C2UJ03_9BACT</name>
<dbReference type="Pfam" id="PF14400">
    <property type="entry name" value="Transglut_i_TM"/>
    <property type="match status" value="1"/>
</dbReference>
<feature type="domain" description="Inactive transglutaminase fused to 7 transmembrane helices" evidence="2">
    <location>
        <begin position="25"/>
        <end position="189"/>
    </location>
</feature>
<organism evidence="4 5">
    <name type="scientific">Pontiella sulfatireligans</name>
    <dbReference type="NCBI Taxonomy" id="2750658"/>
    <lineage>
        <taxon>Bacteria</taxon>
        <taxon>Pseudomonadati</taxon>
        <taxon>Kiritimatiellota</taxon>
        <taxon>Kiritimatiellia</taxon>
        <taxon>Kiritimatiellales</taxon>
        <taxon>Pontiellaceae</taxon>
        <taxon>Pontiella</taxon>
    </lineage>
</organism>
<dbReference type="InterPro" id="IPR025840">
    <property type="entry name" value="7TM_transglut"/>
</dbReference>
<protein>
    <recommendedName>
        <fullName evidence="6">7 transmembrane helices usually fused to an inactive transglutaminase domain-containing protein</fullName>
    </recommendedName>
</protein>
<evidence type="ECO:0000313" key="4">
    <source>
        <dbReference type="EMBL" id="VGO20202.1"/>
    </source>
</evidence>
<evidence type="ECO:0000313" key="5">
    <source>
        <dbReference type="Proteomes" id="UP000346198"/>
    </source>
</evidence>
<keyword evidence="1" id="KW-0472">Membrane</keyword>